<dbReference type="InParanoid" id="C1GMV3"/>
<dbReference type="GeneID" id="22586823"/>
<evidence type="ECO:0000313" key="3">
    <source>
        <dbReference type="Proteomes" id="UP000001628"/>
    </source>
</evidence>
<dbReference type="HOGENOM" id="CLU_3351278_0_0_1"/>
<feature type="region of interest" description="Disordered" evidence="1">
    <location>
        <begin position="1"/>
        <end position="37"/>
    </location>
</feature>
<organism evidence="2 3">
    <name type="scientific">Paracoccidioides brasiliensis (strain Pb18)</name>
    <dbReference type="NCBI Taxonomy" id="502780"/>
    <lineage>
        <taxon>Eukaryota</taxon>
        <taxon>Fungi</taxon>
        <taxon>Dikarya</taxon>
        <taxon>Ascomycota</taxon>
        <taxon>Pezizomycotina</taxon>
        <taxon>Eurotiomycetes</taxon>
        <taxon>Eurotiomycetidae</taxon>
        <taxon>Onygenales</taxon>
        <taxon>Ajellomycetaceae</taxon>
        <taxon>Paracoccidioides</taxon>
    </lineage>
</organism>
<evidence type="ECO:0000256" key="1">
    <source>
        <dbReference type="SAM" id="MobiDB-lite"/>
    </source>
</evidence>
<sequence>MILDGMKGGPGAWLDSTRRPAGSASDEPDRRLDSTSD</sequence>
<dbReference type="AlphaFoldDB" id="C1GMV3"/>
<name>C1GMV3_PARBD</name>
<evidence type="ECO:0000313" key="2">
    <source>
        <dbReference type="EMBL" id="EEH44955.2"/>
    </source>
</evidence>
<dbReference type="Proteomes" id="UP000001628">
    <property type="component" value="Unassembled WGS sequence"/>
</dbReference>
<reference evidence="2 3" key="1">
    <citation type="journal article" date="2011" name="PLoS Genet.">
        <title>Comparative genomic analysis of human fungal pathogens causing paracoccidioidomycosis.</title>
        <authorList>
            <person name="Desjardins C.A."/>
            <person name="Champion M.D."/>
            <person name="Holder J.W."/>
            <person name="Muszewska A."/>
            <person name="Goldberg J."/>
            <person name="Bailao A.M."/>
            <person name="Brigido M.M."/>
            <person name="Ferreira M.E."/>
            <person name="Garcia A.M."/>
            <person name="Grynberg M."/>
            <person name="Gujja S."/>
            <person name="Heiman D.I."/>
            <person name="Henn M.R."/>
            <person name="Kodira C.D."/>
            <person name="Leon-Narvaez H."/>
            <person name="Longo L.V."/>
            <person name="Ma L.J."/>
            <person name="Malavazi I."/>
            <person name="Matsuo A.L."/>
            <person name="Morais F.V."/>
            <person name="Pereira M."/>
            <person name="Rodriguez-Brito S."/>
            <person name="Sakthikumar S."/>
            <person name="Salem-Izacc S.M."/>
            <person name="Sykes S.M."/>
            <person name="Teixeira M.M."/>
            <person name="Vallejo M.C."/>
            <person name="Walter M.E."/>
            <person name="Yandava C."/>
            <person name="Young S."/>
            <person name="Zeng Q."/>
            <person name="Zucker J."/>
            <person name="Felipe M.S."/>
            <person name="Goldman G.H."/>
            <person name="Haas B.J."/>
            <person name="McEwen J.G."/>
            <person name="Nino-Vega G."/>
            <person name="Puccia R."/>
            <person name="San-Blas G."/>
            <person name="Soares C.M."/>
            <person name="Birren B.W."/>
            <person name="Cuomo C.A."/>
        </authorList>
    </citation>
    <scope>NUCLEOTIDE SEQUENCE [LARGE SCALE GENOMIC DNA]</scope>
    <source>
        <strain evidence="2 3">Pb18</strain>
    </source>
</reference>
<feature type="compositionally biased region" description="Basic and acidic residues" evidence="1">
    <location>
        <begin position="27"/>
        <end position="37"/>
    </location>
</feature>
<accession>C1GMV3</accession>
<dbReference type="RefSeq" id="XP_010763907.1">
    <property type="nucleotide sequence ID" value="XM_010765605.1"/>
</dbReference>
<proteinExistence type="predicted"/>
<protein>
    <submittedName>
        <fullName evidence="2">Uncharacterized protein</fullName>
    </submittedName>
</protein>
<dbReference type="VEuPathDB" id="FungiDB:PADG_08597"/>
<keyword evidence="3" id="KW-1185">Reference proteome</keyword>
<dbReference type="EMBL" id="KN275979">
    <property type="protein sequence ID" value="EEH44955.2"/>
    <property type="molecule type" value="Genomic_DNA"/>
</dbReference>
<dbReference type="KEGG" id="pbn:PADG_08597"/>
<gene>
    <name evidence="2" type="ORF">PADG_08597</name>
</gene>
<feature type="compositionally biased region" description="Gly residues" evidence="1">
    <location>
        <begin position="1"/>
        <end position="11"/>
    </location>
</feature>